<keyword evidence="3" id="KW-1185">Reference proteome</keyword>
<name>A0A1V0QEU6_9FIRM</name>
<dbReference type="Pfam" id="PF13559">
    <property type="entry name" value="DUF4129"/>
    <property type="match status" value="1"/>
</dbReference>
<dbReference type="Proteomes" id="UP000092574">
    <property type="component" value="Chromosome"/>
</dbReference>
<reference evidence="2" key="1">
    <citation type="submission" date="2017-04" db="EMBL/GenBank/DDBJ databases">
        <title>Complete Genome Sequences of Twelve Strains of a Stable Defined Moderately Diverse Mouse Microbiota 2 (sDMDMm2).</title>
        <authorList>
            <person name="Uchimura Y."/>
            <person name="Wyss M."/>
            <person name="Brugiroux S."/>
            <person name="Limenitakis J.P."/>
            <person name="Stecher B."/>
            <person name="McCoy K.D."/>
            <person name="Macpherson A.J."/>
        </authorList>
    </citation>
    <scope>NUCLEOTIDE SEQUENCE</scope>
    <source>
        <strain evidence="2">YL58</strain>
    </source>
</reference>
<evidence type="ECO:0000313" key="3">
    <source>
        <dbReference type="Proteomes" id="UP000092574"/>
    </source>
</evidence>
<dbReference type="STRING" id="1796616.A4V09_24220"/>
<accession>A0A1V0QEU6</accession>
<gene>
    <name evidence="2" type="ORF">A4V09_24220</name>
</gene>
<feature type="domain" description="Protein-glutamine gamma-glutamyltransferase-like C-terminal" evidence="1">
    <location>
        <begin position="10"/>
        <end position="57"/>
    </location>
</feature>
<dbReference type="EMBL" id="CP015405">
    <property type="protein sequence ID" value="ARE64969.1"/>
    <property type="molecule type" value="Genomic_DNA"/>
</dbReference>
<dbReference type="InterPro" id="IPR025403">
    <property type="entry name" value="TgpA-like_C"/>
</dbReference>
<proteinExistence type="predicted"/>
<evidence type="ECO:0000259" key="1">
    <source>
        <dbReference type="Pfam" id="PF13559"/>
    </source>
</evidence>
<sequence>MGRRGKLSSLPFQEGETLLKYEEKAAGALDAPDAALTDLFRIFRQIRYGGQKASPEMLYRPR</sequence>
<organism evidence="2 3">
    <name type="scientific">Blautia pseudococcoides</name>
    <dbReference type="NCBI Taxonomy" id="1796616"/>
    <lineage>
        <taxon>Bacteria</taxon>
        <taxon>Bacillati</taxon>
        <taxon>Bacillota</taxon>
        <taxon>Clostridia</taxon>
        <taxon>Lachnospirales</taxon>
        <taxon>Lachnospiraceae</taxon>
        <taxon>Blautia</taxon>
    </lineage>
</organism>
<evidence type="ECO:0000313" key="2">
    <source>
        <dbReference type="EMBL" id="ARE64969.1"/>
    </source>
</evidence>
<dbReference type="AlphaFoldDB" id="A0A1V0QEU6"/>
<dbReference type="KEGG" id="byl:A4V09_24220"/>
<protein>
    <recommendedName>
        <fullName evidence="1">Protein-glutamine gamma-glutamyltransferase-like C-terminal domain-containing protein</fullName>
    </recommendedName>
</protein>